<keyword evidence="1" id="KW-0175">Coiled coil</keyword>
<evidence type="ECO:0000313" key="3">
    <source>
        <dbReference type="EMBL" id="EFK60061.1"/>
    </source>
</evidence>
<keyword evidence="4" id="KW-1185">Reference proteome</keyword>
<name>D7VG86_SPHSI</name>
<dbReference type="OrthoDB" id="657976at2"/>
<proteinExistence type="predicted"/>
<dbReference type="RefSeq" id="WP_003001820.1">
    <property type="nucleotide sequence ID" value="NZ_GL379778.1"/>
</dbReference>
<evidence type="ECO:0000313" key="4">
    <source>
        <dbReference type="Proteomes" id="UP000006258"/>
    </source>
</evidence>
<dbReference type="EMBL" id="ACHA02000001">
    <property type="protein sequence ID" value="EFK60061.1"/>
    <property type="molecule type" value="Genomic_DNA"/>
</dbReference>
<protein>
    <recommendedName>
        <fullName evidence="5">Peptidase S74 domain-containing protein</fullName>
    </recommendedName>
</protein>
<sequence length="221" mass="24695">MKKLISTSLFAMLFSLSYGQTNIFPEDGNVGIGTLYPDNSQLWDKVLELKGPQHAKLLVTTNAGIKLGMFSHIGYNAKIGTESNTNLTLTAGYWNDVMTLTTSGNVGIGTLQPLEKLSVNGNIRAKEMKVENLNWPDYVFKPSYQLMPLSKIAYFIQENGHLPDVPSAKDVSENGIDLGANQATLLKKIEELTLHMIDMEKNLRKLEKENFEIKEVLKKFN</sequence>
<evidence type="ECO:0000256" key="1">
    <source>
        <dbReference type="SAM" id="Coils"/>
    </source>
</evidence>
<dbReference type="HOGENOM" id="CLU_044440_3_0_10"/>
<comment type="caution">
    <text evidence="3">The sequence shown here is derived from an EMBL/GenBank/DDBJ whole genome shotgun (WGS) entry which is preliminary data.</text>
</comment>
<evidence type="ECO:0008006" key="5">
    <source>
        <dbReference type="Google" id="ProtNLM"/>
    </source>
</evidence>
<dbReference type="AlphaFoldDB" id="D7VG86"/>
<keyword evidence="2" id="KW-0732">Signal</keyword>
<feature type="signal peptide" evidence="2">
    <location>
        <begin position="1"/>
        <end position="19"/>
    </location>
</feature>
<dbReference type="eggNOG" id="COG1044">
    <property type="taxonomic scope" value="Bacteria"/>
</dbReference>
<evidence type="ECO:0000256" key="2">
    <source>
        <dbReference type="SAM" id="SignalP"/>
    </source>
</evidence>
<organism evidence="3 4">
    <name type="scientific">Sphingobacterium spiritivorum ATCC 33861</name>
    <dbReference type="NCBI Taxonomy" id="525373"/>
    <lineage>
        <taxon>Bacteria</taxon>
        <taxon>Pseudomonadati</taxon>
        <taxon>Bacteroidota</taxon>
        <taxon>Sphingobacteriia</taxon>
        <taxon>Sphingobacteriales</taxon>
        <taxon>Sphingobacteriaceae</taxon>
        <taxon>Sphingobacterium</taxon>
    </lineage>
</organism>
<feature type="chain" id="PRO_5003106911" description="Peptidase S74 domain-containing protein" evidence="2">
    <location>
        <begin position="20"/>
        <end position="221"/>
    </location>
</feature>
<feature type="coiled-coil region" evidence="1">
    <location>
        <begin position="189"/>
        <end position="216"/>
    </location>
</feature>
<dbReference type="STRING" id="525373.HMPREF0766_10005"/>
<dbReference type="Proteomes" id="UP000006258">
    <property type="component" value="Unassembled WGS sequence"/>
</dbReference>
<reference evidence="3" key="1">
    <citation type="submission" date="2010-07" db="EMBL/GenBank/DDBJ databases">
        <authorList>
            <person name="Muzny D."/>
            <person name="Qin X."/>
            <person name="Buhay C."/>
            <person name="Dugan-Rocha S."/>
            <person name="Ding Y."/>
            <person name="Chen G."/>
            <person name="Hawes A."/>
            <person name="Holder M."/>
            <person name="Jhangiani S."/>
            <person name="Johnson A."/>
            <person name="Khan Z."/>
            <person name="Li Z."/>
            <person name="Liu W."/>
            <person name="Liu X."/>
            <person name="Perez L."/>
            <person name="Shen H."/>
            <person name="Wang Q."/>
            <person name="Watt J."/>
            <person name="Xi L."/>
            <person name="Xin Y."/>
            <person name="Zhou J."/>
            <person name="Deng J."/>
            <person name="Jiang H."/>
            <person name="Liu Y."/>
            <person name="Qu J."/>
            <person name="Song X.-Z."/>
            <person name="Zhang L."/>
            <person name="Villasana D."/>
            <person name="Johnson A."/>
            <person name="Liu J."/>
            <person name="Liyanage D."/>
            <person name="Lorensuhewa L."/>
            <person name="Robinson T."/>
            <person name="Song A."/>
            <person name="Song B.-B."/>
            <person name="Dinh H."/>
            <person name="Thornton R."/>
            <person name="Coyle M."/>
            <person name="Francisco L."/>
            <person name="Jackson L."/>
            <person name="Javaid M."/>
            <person name="Korchina V."/>
            <person name="Kovar C."/>
            <person name="Mata R."/>
            <person name="Mathew T."/>
            <person name="Ngo R."/>
            <person name="Nguyen L."/>
            <person name="Nguyen N."/>
            <person name="Okwuonu G."/>
            <person name="Ongeri F."/>
            <person name="Pham C."/>
            <person name="Simmons D."/>
            <person name="Wilczek-Boney K."/>
            <person name="Hale W."/>
            <person name="Jakkamsetti A."/>
            <person name="Pham P."/>
            <person name="Ruth R."/>
            <person name="San Lucas F."/>
            <person name="Warren J."/>
            <person name="Zhang J."/>
            <person name="Zhao Z."/>
            <person name="Zhou C."/>
            <person name="Zhu D."/>
            <person name="Lee S."/>
            <person name="Bess C."/>
            <person name="Blankenburg K."/>
            <person name="Forbes L."/>
            <person name="Fu Q."/>
            <person name="Gubbala S."/>
            <person name="Hirani K."/>
            <person name="Jayaseelan J.C."/>
            <person name="Lara F."/>
            <person name="Munidasa M."/>
            <person name="Palculict T."/>
            <person name="Patil S."/>
            <person name="Pu L.-L."/>
            <person name="Saada N."/>
            <person name="Tang L."/>
            <person name="Weissenberger G."/>
            <person name="Zhu Y."/>
            <person name="Hemphill L."/>
            <person name="Shang Y."/>
            <person name="Youmans B."/>
            <person name="Ayvaz T."/>
            <person name="Ross M."/>
            <person name="Santibanez J."/>
            <person name="Aqrawi P."/>
            <person name="Gross S."/>
            <person name="Joshi V."/>
            <person name="Fowler G."/>
            <person name="Nazareth L."/>
            <person name="Reid J."/>
            <person name="Worley K."/>
            <person name="Petrosino J."/>
            <person name="Highlander S."/>
            <person name="Gibbs R."/>
        </authorList>
    </citation>
    <scope>NUCLEOTIDE SEQUENCE [LARGE SCALE GENOMIC DNA]</scope>
    <source>
        <strain evidence="3">ATCC 33861</strain>
    </source>
</reference>
<dbReference type="GeneID" id="95430381"/>
<accession>D7VG86</accession>
<gene>
    <name evidence="3" type="ORF">HMPREF0766_10005</name>
</gene>